<keyword evidence="2" id="KW-1185">Reference proteome</keyword>
<dbReference type="Proteomes" id="UP001176961">
    <property type="component" value="Unassembled WGS sequence"/>
</dbReference>
<protein>
    <submittedName>
        <fullName evidence="1">Uncharacterized protein</fullName>
    </submittedName>
</protein>
<evidence type="ECO:0000313" key="2">
    <source>
        <dbReference type="Proteomes" id="UP001176961"/>
    </source>
</evidence>
<evidence type="ECO:0000313" key="1">
    <source>
        <dbReference type="EMBL" id="CAJ0591533.1"/>
    </source>
</evidence>
<dbReference type="AlphaFoldDB" id="A0AA36GHG6"/>
<reference evidence="1" key="1">
    <citation type="submission" date="2023-07" db="EMBL/GenBank/DDBJ databases">
        <authorList>
            <consortium name="CYATHOMIX"/>
        </authorList>
    </citation>
    <scope>NUCLEOTIDE SEQUENCE</scope>
    <source>
        <strain evidence="1">N/A</strain>
    </source>
</reference>
<sequence>MIDMRNGNKGSNSQWTKNQKRFPKIKSIEYDRRIAFNATTLKVYEVRAPETFISFLAFIYDSVDEGEPPPR</sequence>
<comment type="caution">
    <text evidence="1">The sequence shown here is derived from an EMBL/GenBank/DDBJ whole genome shotgun (WGS) entry which is preliminary data.</text>
</comment>
<proteinExistence type="predicted"/>
<accession>A0AA36GHG6</accession>
<gene>
    <name evidence="1" type="ORF">CYNAS_LOCUS3516</name>
</gene>
<dbReference type="EMBL" id="CATQJL010000001">
    <property type="protein sequence ID" value="CAJ0591533.1"/>
    <property type="molecule type" value="Genomic_DNA"/>
</dbReference>
<name>A0AA36GHG6_CYLNA</name>
<organism evidence="1 2">
    <name type="scientific">Cylicocyclus nassatus</name>
    <name type="common">Nematode worm</name>
    <dbReference type="NCBI Taxonomy" id="53992"/>
    <lineage>
        <taxon>Eukaryota</taxon>
        <taxon>Metazoa</taxon>
        <taxon>Ecdysozoa</taxon>
        <taxon>Nematoda</taxon>
        <taxon>Chromadorea</taxon>
        <taxon>Rhabditida</taxon>
        <taxon>Rhabditina</taxon>
        <taxon>Rhabditomorpha</taxon>
        <taxon>Strongyloidea</taxon>
        <taxon>Strongylidae</taxon>
        <taxon>Cylicocyclus</taxon>
    </lineage>
</organism>